<evidence type="ECO:0000256" key="3">
    <source>
        <dbReference type="ARBA" id="ARBA00023157"/>
    </source>
</evidence>
<feature type="domain" description="EGF-like" evidence="6 7">
    <location>
        <begin position="649"/>
        <end position="660"/>
    </location>
</feature>
<evidence type="ECO:0000256" key="2">
    <source>
        <dbReference type="ARBA" id="ARBA00022737"/>
    </source>
</evidence>
<keyword evidence="3" id="KW-1015">Disulfide bond</keyword>
<protein>
    <recommendedName>
        <fullName evidence="6 7">EGF-like domain-containing protein</fullName>
    </recommendedName>
</protein>
<dbReference type="GeneID" id="8242711"/>
<evidence type="ECO:0000259" key="6">
    <source>
        <dbReference type="PROSITE" id="PS00022"/>
    </source>
</evidence>
<evidence type="ECO:0000256" key="1">
    <source>
        <dbReference type="ARBA" id="ARBA00022536"/>
    </source>
</evidence>
<dbReference type="PROSITE" id="PS00022">
    <property type="entry name" value="EGF_1"/>
    <property type="match status" value="2"/>
</dbReference>
<name>C1E490_MICCC</name>
<keyword evidence="5" id="KW-0732">Signal</keyword>
<dbReference type="GO" id="GO:0007157">
    <property type="term" value="P:heterophilic cell-cell adhesion via plasma membrane cell adhesion molecules"/>
    <property type="evidence" value="ECO:0007669"/>
    <property type="project" value="TreeGrafter"/>
</dbReference>
<dbReference type="KEGG" id="mis:MICPUN_57952"/>
<dbReference type="PROSITE" id="PS01186">
    <property type="entry name" value="EGF_2"/>
    <property type="match status" value="2"/>
</dbReference>
<gene>
    <name evidence="8" type="ORF">MICPUN_57952</name>
</gene>
<dbReference type="GO" id="GO:0045197">
    <property type="term" value="P:establishment or maintenance of epithelial cell apical/basal polarity"/>
    <property type="evidence" value="ECO:0007669"/>
    <property type="project" value="TreeGrafter"/>
</dbReference>
<feature type="compositionally biased region" description="Pro residues" evidence="4">
    <location>
        <begin position="240"/>
        <end position="259"/>
    </location>
</feature>
<dbReference type="GO" id="GO:0005886">
    <property type="term" value="C:plasma membrane"/>
    <property type="evidence" value="ECO:0007669"/>
    <property type="project" value="TreeGrafter"/>
</dbReference>
<feature type="compositionally biased region" description="Pro residues" evidence="4">
    <location>
        <begin position="1028"/>
        <end position="1048"/>
    </location>
</feature>
<dbReference type="InParanoid" id="C1E490"/>
<keyword evidence="2" id="KW-0677">Repeat</keyword>
<dbReference type="eggNOG" id="KOG1217">
    <property type="taxonomic scope" value="Eukaryota"/>
</dbReference>
<dbReference type="PANTHER" id="PTHR24049:SF31">
    <property type="entry name" value="EGF-LIKE DOMAIN-CONTAINING PROTEIN"/>
    <property type="match status" value="1"/>
</dbReference>
<sequence length="1078" mass="110378">MTARRGVLRVPNSLIACTLTAAVLFSSADAATNTYTKGVDCGDYSTVTVQEKDVWRCCSAERAKGYNFAVRPAANKNAYHSVQMLILDTGIYQQANGLYEPKLWHYSGSQCDVEDDGATCTGEPCYRPSSAYKWRCESDKCCQSSRYYFQYCLEIKCNHADWGWFSSPCEFDYAYVVFDDAVPTSWTCDKDFFAVNDGCDCGCGAFDPDCDIAGSTVYGCNSPEHTGECTPWATCETKQYPPPPPPQSPPPPVPPPPPSCTASTSPSADGSFGPFYCINGGTVSGLAPYGCKCQNCNPGFGGVNCADANACSASTDSTKTTGNDGEFWCINGGVIGGSAGGCTCTGCGKGYTGDHCQTAKDCTAASDESKTTGADGEFYCVNGGTIGGVTGSCTCTGCSKGYTGDHCHTATACTASSDASKTTGADGEFYCVNGGTIGGVTGSCTCTGCNAGWEGVHCHTAKECSGTRDSTKTSGVDGKYYCEHGTVSGTTGACQCKDCKTGYEGTHCQTPKICTASSDPDMTSGANGIFHCINGGTIGGVTGSCTCTGCSKGYTGDHCQTAKDCTASSDASKTTGADGEFYCVNGGTIGGVTGSCACTGCNPGYGGTNCATSGACSASADESKTTGNDGVYYCINGGTISGSSGSCQCTCAGGYSGDHCQTANACTATTDESKKDGNDGAYYCINGGTIGGNTGNCKCTCDVGFDGDHCEDRKICTNTTDTTKTTGADGKFYCINGGTVGGLAESCTCIGCNEGYEGDHCQTGKTCIASSDASKTTGSDGTFYCVNGGTVAGSVGSCTCTGCNTGYEGDHCQTAKACAASPDSAKNGTDGTIYCTTGGTVGGSTGSCKCTCKAGFEGEGCKSRSDANGATVTKKEEAEKTRDAILSGIKDEKMKKKAKLLADAAISGKKVRKMSAKLTAPNENTACSDYYTKAGLDKKLGACVATAASRRRSLTATTYDVSVFFSEAEVDEAALTAAANSLKAEGVTGVQTTNSIDPIEELKTIEGVDASTVETFKTVASAAAATMPPSPPPPPKPSKSPPPPPPPSLIKDEDDDDHAPARRGFIFLLTLTTLTLLL</sequence>
<dbReference type="GO" id="GO:0032991">
    <property type="term" value="C:protein-containing complex"/>
    <property type="evidence" value="ECO:0007669"/>
    <property type="project" value="TreeGrafter"/>
</dbReference>
<feature type="region of interest" description="Disordered" evidence="4">
    <location>
        <begin position="240"/>
        <end position="266"/>
    </location>
</feature>
<dbReference type="PANTHER" id="PTHR24049">
    <property type="entry name" value="CRUMBS FAMILY MEMBER"/>
    <property type="match status" value="1"/>
</dbReference>
<keyword evidence="9" id="KW-1185">Reference proteome</keyword>
<dbReference type="AlphaFoldDB" id="C1E490"/>
<dbReference type="STRING" id="296587.C1E490"/>
<evidence type="ECO:0000313" key="9">
    <source>
        <dbReference type="Proteomes" id="UP000002009"/>
    </source>
</evidence>
<feature type="region of interest" description="Disordered" evidence="4">
    <location>
        <begin position="1022"/>
        <end position="1058"/>
    </location>
</feature>
<evidence type="ECO:0000256" key="5">
    <source>
        <dbReference type="SAM" id="SignalP"/>
    </source>
</evidence>
<feature type="domain" description="EGF-like" evidence="6 7">
    <location>
        <begin position="699"/>
        <end position="710"/>
    </location>
</feature>
<feature type="signal peptide" evidence="5">
    <location>
        <begin position="1"/>
        <end position="30"/>
    </location>
</feature>
<accession>C1E490</accession>
<dbReference type="OrthoDB" id="10261056at2759"/>
<evidence type="ECO:0000313" key="8">
    <source>
        <dbReference type="EMBL" id="ACO63073.1"/>
    </source>
</evidence>
<dbReference type="Proteomes" id="UP000002009">
    <property type="component" value="Chromosome 4"/>
</dbReference>
<dbReference type="RefSeq" id="XP_002501815.1">
    <property type="nucleotide sequence ID" value="XM_002501769.1"/>
</dbReference>
<evidence type="ECO:0000259" key="7">
    <source>
        <dbReference type="PROSITE" id="PS01186"/>
    </source>
</evidence>
<dbReference type="InterPro" id="IPR051022">
    <property type="entry name" value="Notch_Cell-Fate_Det"/>
</dbReference>
<evidence type="ECO:0000256" key="4">
    <source>
        <dbReference type="SAM" id="MobiDB-lite"/>
    </source>
</evidence>
<organism evidence="8 9">
    <name type="scientific">Micromonas commoda (strain RCC299 / NOUM17 / CCMP2709)</name>
    <name type="common">Picoplanktonic green alga</name>
    <dbReference type="NCBI Taxonomy" id="296587"/>
    <lineage>
        <taxon>Eukaryota</taxon>
        <taxon>Viridiplantae</taxon>
        <taxon>Chlorophyta</taxon>
        <taxon>Mamiellophyceae</taxon>
        <taxon>Mamiellales</taxon>
        <taxon>Mamiellaceae</taxon>
        <taxon>Micromonas</taxon>
    </lineage>
</organism>
<dbReference type="SMART" id="SM00181">
    <property type="entry name" value="EGF"/>
    <property type="match status" value="12"/>
</dbReference>
<keyword evidence="1" id="KW-0245">EGF-like domain</keyword>
<proteinExistence type="predicted"/>
<feature type="chain" id="PRO_5002908858" description="EGF-like domain-containing protein" evidence="5">
    <location>
        <begin position="31"/>
        <end position="1078"/>
    </location>
</feature>
<dbReference type="EMBL" id="CP001325">
    <property type="protein sequence ID" value="ACO63073.1"/>
    <property type="molecule type" value="Genomic_DNA"/>
</dbReference>
<dbReference type="InterPro" id="IPR000742">
    <property type="entry name" value="EGF"/>
</dbReference>
<reference evidence="8 9" key="1">
    <citation type="journal article" date="2009" name="Science">
        <title>Green evolution and dynamic adaptations revealed by genomes of the marine picoeukaryotes Micromonas.</title>
        <authorList>
            <person name="Worden A.Z."/>
            <person name="Lee J.H."/>
            <person name="Mock T."/>
            <person name="Rouze P."/>
            <person name="Simmons M.P."/>
            <person name="Aerts A.L."/>
            <person name="Allen A.E."/>
            <person name="Cuvelier M.L."/>
            <person name="Derelle E."/>
            <person name="Everett M.V."/>
            <person name="Foulon E."/>
            <person name="Grimwood J."/>
            <person name="Gundlach H."/>
            <person name="Henrissat B."/>
            <person name="Napoli C."/>
            <person name="McDonald S.M."/>
            <person name="Parker M.S."/>
            <person name="Rombauts S."/>
            <person name="Salamov A."/>
            <person name="Von Dassow P."/>
            <person name="Badger J.H."/>
            <person name="Coutinho P.M."/>
            <person name="Demir E."/>
            <person name="Dubchak I."/>
            <person name="Gentemann C."/>
            <person name="Eikrem W."/>
            <person name="Gready J.E."/>
            <person name="John U."/>
            <person name="Lanier W."/>
            <person name="Lindquist E.A."/>
            <person name="Lucas S."/>
            <person name="Mayer K.F."/>
            <person name="Moreau H."/>
            <person name="Not F."/>
            <person name="Otillar R."/>
            <person name="Panaud O."/>
            <person name="Pangilinan J."/>
            <person name="Paulsen I."/>
            <person name="Piegu B."/>
            <person name="Poliakov A."/>
            <person name="Robbens S."/>
            <person name="Schmutz J."/>
            <person name="Toulza E."/>
            <person name="Wyss T."/>
            <person name="Zelensky A."/>
            <person name="Zhou K."/>
            <person name="Armbrust E.V."/>
            <person name="Bhattacharya D."/>
            <person name="Goodenough U.W."/>
            <person name="Van de Peer Y."/>
            <person name="Grigoriev I.V."/>
        </authorList>
    </citation>
    <scope>NUCLEOTIDE SEQUENCE [LARGE SCALE GENOMIC DNA]</scope>
    <source>
        <strain evidence="9">RCC299 / NOUM17</strain>
    </source>
</reference>